<dbReference type="InterPro" id="IPR027417">
    <property type="entry name" value="P-loop_NTPase"/>
</dbReference>
<sequence>MDRTTTKKNLKELLSNSAYSTIVLSGSWGAGKTHLWNEISKESDIKYLYYSLFGAKTANQIKRGLALSPTGVSEEEAQKAGGFFGKIAPVLSKALDGLADSKGLVGAAASAVGDLAGDAIIARVLKDSIIVLDDIERADPSLSIESIMGLIDELRRANNKVLIILSTQKLSESVTSRWAEFYEKCVDIELQLKITPEEAFSAIRDSLNNYVAETRTAWLETGCRNIRIAQRVSRAINTFFSVGAPPTELKQDIISDIVWLTFAQYDGLGSKVLARRFAESLRNVRFGMSEKNDEKQSEIAKRHSSVLSYHYDIQDAFCDFLETGNLDKEEISRALKDLDDLVKTGNKRKALSQWTEAVFWHADRTAEDLEAEAESLVPYAHLLRPHEAQQFIDGLKEIRANAISDKFKKAWCDNTSALNIQHNLSIGIPANFDQDIVQTVEAINNAANPPPTLEESLGRVMSSGGWGPEHELAINKQTQQDWEEFIKEDKGGKRLTLVRRLFVQPSERTAAGMAAARSACDSLVHKDPSSRLAKVLKLRGLATK</sequence>
<accession>A0A0S4U718</accession>
<organism evidence="2">
    <name type="scientific">Ralstonia solanacearum</name>
    <name type="common">Pseudomonas solanacearum</name>
    <dbReference type="NCBI Taxonomy" id="305"/>
    <lineage>
        <taxon>Bacteria</taxon>
        <taxon>Pseudomonadati</taxon>
        <taxon>Pseudomonadota</taxon>
        <taxon>Betaproteobacteria</taxon>
        <taxon>Burkholderiales</taxon>
        <taxon>Burkholderiaceae</taxon>
        <taxon>Ralstonia</taxon>
        <taxon>Ralstonia solanacearum species complex</taxon>
    </lineage>
</organism>
<proteinExistence type="predicted"/>
<evidence type="ECO:0000259" key="1">
    <source>
        <dbReference type="Pfam" id="PF07693"/>
    </source>
</evidence>
<protein>
    <recommendedName>
        <fullName evidence="1">KAP NTPase domain-containing protein</fullName>
    </recommendedName>
</protein>
<dbReference type="SUPFAM" id="SSF52540">
    <property type="entry name" value="P-loop containing nucleoside triphosphate hydrolases"/>
    <property type="match status" value="1"/>
</dbReference>
<feature type="domain" description="KAP NTPase" evidence="1">
    <location>
        <begin position="7"/>
        <end position="196"/>
    </location>
</feature>
<reference evidence="2" key="1">
    <citation type="submission" date="2015-10" db="EMBL/GenBank/DDBJ databases">
        <authorList>
            <person name="Gilbert D.G."/>
        </authorList>
    </citation>
    <scope>NUCLEOTIDE SEQUENCE</scope>
    <source>
        <strain evidence="2">Phyl III-seqv23</strain>
    </source>
</reference>
<gene>
    <name evidence="2" type="ORF">PSS4_v1_400061</name>
</gene>
<evidence type="ECO:0000313" key="2">
    <source>
        <dbReference type="EMBL" id="CUV17962.1"/>
    </source>
</evidence>
<dbReference type="InterPro" id="IPR011646">
    <property type="entry name" value="KAP_P-loop"/>
</dbReference>
<name>A0A0S4U718_RALSL</name>
<dbReference type="Gene3D" id="3.40.50.300">
    <property type="entry name" value="P-loop containing nucleotide triphosphate hydrolases"/>
    <property type="match status" value="1"/>
</dbReference>
<dbReference type="EMBL" id="LN899821">
    <property type="protein sequence ID" value="CUV17962.1"/>
    <property type="molecule type" value="Genomic_DNA"/>
</dbReference>
<dbReference type="Pfam" id="PF07693">
    <property type="entry name" value="KAP_NTPase"/>
    <property type="match status" value="1"/>
</dbReference>
<dbReference type="AlphaFoldDB" id="A0A0S4U718"/>